<dbReference type="GO" id="GO:0008270">
    <property type="term" value="F:zinc ion binding"/>
    <property type="evidence" value="ECO:0007669"/>
    <property type="project" value="UniProtKB-KW"/>
</dbReference>
<organism evidence="5 6">
    <name type="scientific">Prunus yedoensis var. nudiflora</name>
    <dbReference type="NCBI Taxonomy" id="2094558"/>
    <lineage>
        <taxon>Eukaryota</taxon>
        <taxon>Viridiplantae</taxon>
        <taxon>Streptophyta</taxon>
        <taxon>Embryophyta</taxon>
        <taxon>Tracheophyta</taxon>
        <taxon>Spermatophyta</taxon>
        <taxon>Magnoliopsida</taxon>
        <taxon>eudicotyledons</taxon>
        <taxon>Gunneridae</taxon>
        <taxon>Pentapetalae</taxon>
        <taxon>rosids</taxon>
        <taxon>fabids</taxon>
        <taxon>Rosales</taxon>
        <taxon>Rosaceae</taxon>
        <taxon>Amygdaloideae</taxon>
        <taxon>Amygdaleae</taxon>
        <taxon>Prunus</taxon>
    </lineage>
</organism>
<accession>A0A314YGM9</accession>
<keyword evidence="3" id="KW-0862">Zinc</keyword>
<feature type="domain" description="Zinc finger PHD-type" evidence="4">
    <location>
        <begin position="77"/>
        <end position="143"/>
    </location>
</feature>
<gene>
    <name evidence="5" type="ORF">Pyn_19637</name>
</gene>
<dbReference type="Proteomes" id="UP000250321">
    <property type="component" value="Unassembled WGS sequence"/>
</dbReference>
<proteinExistence type="predicted"/>
<sequence>MASSDDEIDFEDEFDSVCALCDDGGELLCCDGRCLRAFHATREHGKETMCESLGFTQAELDAMQFFFCKNCEDRQHQCFACGKLGSSDRSSGAEVFACISVACGKFYHPHCVAQFIDQDNGVTAEELEKKISKAEPFTCPIHKCCVCKQGENKKDPEMRFAASSRFPKSYHRKCLPWHS</sequence>
<dbReference type="AlphaFoldDB" id="A0A314YGM9"/>
<reference evidence="5 6" key="1">
    <citation type="submission" date="2018-02" db="EMBL/GenBank/DDBJ databases">
        <title>Draft genome of wild Prunus yedoensis var. nudiflora.</title>
        <authorList>
            <person name="Baek S."/>
            <person name="Kim J.-H."/>
            <person name="Choi K."/>
            <person name="Kim G.-B."/>
            <person name="Cho A."/>
            <person name="Jang H."/>
            <person name="Shin C.-H."/>
            <person name="Yu H.-J."/>
            <person name="Mun J.-H."/>
        </authorList>
    </citation>
    <scope>NUCLEOTIDE SEQUENCE [LARGE SCALE GENOMIC DNA]</scope>
    <source>
        <strain evidence="6">cv. Jeju island</strain>
        <tissue evidence="5">Leaf</tissue>
    </source>
</reference>
<evidence type="ECO:0000259" key="4">
    <source>
        <dbReference type="SMART" id="SM00249"/>
    </source>
</evidence>
<protein>
    <recommendedName>
        <fullName evidence="4">Zinc finger PHD-type domain-containing protein</fullName>
    </recommendedName>
</protein>
<dbReference type="InterPro" id="IPR055198">
    <property type="entry name" value="NSD_PHD"/>
</dbReference>
<dbReference type="OrthoDB" id="1142734at2759"/>
<feature type="domain" description="Zinc finger PHD-type" evidence="4">
    <location>
        <begin position="17"/>
        <end position="72"/>
    </location>
</feature>
<keyword evidence="1" id="KW-0479">Metal-binding</keyword>
<dbReference type="EMBL" id="PJQY01001326">
    <property type="protein sequence ID" value="PQQ03538.1"/>
    <property type="molecule type" value="Genomic_DNA"/>
</dbReference>
<dbReference type="Gene3D" id="3.30.40.10">
    <property type="entry name" value="Zinc/RING finger domain, C3HC4 (zinc finger)"/>
    <property type="match status" value="2"/>
</dbReference>
<dbReference type="InterPro" id="IPR013083">
    <property type="entry name" value="Znf_RING/FYVE/PHD"/>
</dbReference>
<dbReference type="STRING" id="2094558.A0A314YGM9"/>
<dbReference type="InterPro" id="IPR001965">
    <property type="entry name" value="Znf_PHD"/>
</dbReference>
<evidence type="ECO:0000256" key="2">
    <source>
        <dbReference type="ARBA" id="ARBA00022771"/>
    </source>
</evidence>
<evidence type="ECO:0000313" key="5">
    <source>
        <dbReference type="EMBL" id="PQQ03538.1"/>
    </source>
</evidence>
<keyword evidence="2" id="KW-0863">Zinc-finger</keyword>
<dbReference type="PANTHER" id="PTHR46235:SF3">
    <property type="entry name" value="PHD FINGER-CONTAINING PROTEIN DDB_G0268158"/>
    <property type="match status" value="1"/>
</dbReference>
<keyword evidence="6" id="KW-1185">Reference proteome</keyword>
<dbReference type="SMART" id="SM00249">
    <property type="entry name" value="PHD"/>
    <property type="match status" value="2"/>
</dbReference>
<evidence type="ECO:0000313" key="6">
    <source>
        <dbReference type="Proteomes" id="UP000250321"/>
    </source>
</evidence>
<name>A0A314YGM9_PRUYE</name>
<dbReference type="PANTHER" id="PTHR46235">
    <property type="entry name" value="PHD FINGER-CONTAINING PROTEIN DDB_G0268158"/>
    <property type="match status" value="1"/>
</dbReference>
<evidence type="ECO:0000256" key="1">
    <source>
        <dbReference type="ARBA" id="ARBA00022723"/>
    </source>
</evidence>
<evidence type="ECO:0000256" key="3">
    <source>
        <dbReference type="ARBA" id="ARBA00022833"/>
    </source>
</evidence>
<comment type="caution">
    <text evidence="5">The sequence shown here is derived from an EMBL/GenBank/DDBJ whole genome shotgun (WGS) entry which is preliminary data.</text>
</comment>
<dbReference type="Pfam" id="PF22908">
    <property type="entry name" value="PHD_NSD"/>
    <property type="match status" value="1"/>
</dbReference>